<keyword evidence="4" id="KW-1185">Reference proteome</keyword>
<keyword evidence="1" id="KW-0805">Transcription regulation</keyword>
<gene>
    <name evidence="3" type="ORF">SELMODRAFT_450985</name>
</gene>
<evidence type="ECO:0000256" key="2">
    <source>
        <dbReference type="ARBA" id="ARBA00023163"/>
    </source>
</evidence>
<dbReference type="GO" id="GO:0005634">
    <property type="term" value="C:nucleus"/>
    <property type="evidence" value="ECO:0000318"/>
    <property type="project" value="GO_Central"/>
</dbReference>
<name>D8QPR2_SELML</name>
<dbReference type="KEGG" id="smo:SELMODRAFT_450985"/>
<evidence type="ECO:0000313" key="4">
    <source>
        <dbReference type="Proteomes" id="UP000001514"/>
    </source>
</evidence>
<dbReference type="Gramene" id="EFJ38323">
    <property type="protein sequence ID" value="EFJ38323"/>
    <property type="gene ID" value="SELMODRAFT_450985"/>
</dbReference>
<evidence type="ECO:0000313" key="3">
    <source>
        <dbReference type="EMBL" id="EFJ38323.1"/>
    </source>
</evidence>
<dbReference type="GO" id="GO:0003700">
    <property type="term" value="F:DNA-binding transcription factor activity"/>
    <property type="evidence" value="ECO:0000318"/>
    <property type="project" value="GO_Central"/>
</dbReference>
<dbReference type="PROSITE" id="PS50985">
    <property type="entry name" value="GRAS"/>
    <property type="match status" value="1"/>
</dbReference>
<dbReference type="Pfam" id="PF03514">
    <property type="entry name" value="GRAS"/>
    <property type="match status" value="1"/>
</dbReference>
<evidence type="ECO:0000256" key="1">
    <source>
        <dbReference type="ARBA" id="ARBA00023015"/>
    </source>
</evidence>
<organism evidence="4">
    <name type="scientific">Selaginella moellendorffii</name>
    <name type="common">Spikemoss</name>
    <dbReference type="NCBI Taxonomy" id="88036"/>
    <lineage>
        <taxon>Eukaryota</taxon>
        <taxon>Viridiplantae</taxon>
        <taxon>Streptophyta</taxon>
        <taxon>Embryophyta</taxon>
        <taxon>Tracheophyta</taxon>
        <taxon>Lycopodiopsida</taxon>
        <taxon>Selaginellales</taxon>
        <taxon>Selaginellaceae</taxon>
        <taxon>Selaginella</taxon>
    </lineage>
</organism>
<sequence>MASSRRCVTRGQPRERCSSRSSTSWNGARSCLPNQVILNACRGHQRIHIVDYGACFGFQLQELANTPGGPPYLRITGIDSPLPGGGSASDVGCMLREYAQSIGLPFKFRAMSKKWENIDAATLLLSDDEVLARNQVNLMLNSTLWRTNLLDESILAESPRKVWLNWVWSLNPRVFVQGMNNASYNVPFFMTWFLEALTHFTLLFEAIDCCSQPESKERHLLEQEKNGWEIVNIVACERLEQVERAETHKQWHSRTQ</sequence>
<dbReference type="GO" id="GO:0006355">
    <property type="term" value="P:regulation of DNA-templated transcription"/>
    <property type="evidence" value="ECO:0000318"/>
    <property type="project" value="GO_Central"/>
</dbReference>
<protein>
    <submittedName>
        <fullName evidence="3">GRAS family protein</fullName>
    </submittedName>
</protein>
<dbReference type="PANTHER" id="PTHR31636">
    <property type="entry name" value="OSJNBA0084A10.13 PROTEIN-RELATED"/>
    <property type="match status" value="1"/>
</dbReference>
<proteinExistence type="predicted"/>
<dbReference type="InterPro" id="IPR005202">
    <property type="entry name" value="TF_GRAS"/>
</dbReference>
<dbReference type="OMA" id="MTITHAM"/>
<dbReference type="HOGENOM" id="CLU_1087397_0_0_1"/>
<dbReference type="Proteomes" id="UP000001514">
    <property type="component" value="Unassembled WGS sequence"/>
</dbReference>
<accession>D8QPR2</accession>
<dbReference type="eggNOG" id="ENOG502QSQ6">
    <property type="taxonomic scope" value="Eukaryota"/>
</dbReference>
<reference evidence="3 4" key="1">
    <citation type="journal article" date="2011" name="Science">
        <title>The Selaginella genome identifies genetic changes associated with the evolution of vascular plants.</title>
        <authorList>
            <person name="Banks J.A."/>
            <person name="Nishiyama T."/>
            <person name="Hasebe M."/>
            <person name="Bowman J.L."/>
            <person name="Gribskov M."/>
            <person name="dePamphilis C."/>
            <person name="Albert V.A."/>
            <person name="Aono N."/>
            <person name="Aoyama T."/>
            <person name="Ambrose B.A."/>
            <person name="Ashton N.W."/>
            <person name="Axtell M.J."/>
            <person name="Barker E."/>
            <person name="Barker M.S."/>
            <person name="Bennetzen J.L."/>
            <person name="Bonawitz N.D."/>
            <person name="Chapple C."/>
            <person name="Cheng C."/>
            <person name="Correa L.G."/>
            <person name="Dacre M."/>
            <person name="DeBarry J."/>
            <person name="Dreyer I."/>
            <person name="Elias M."/>
            <person name="Engstrom E.M."/>
            <person name="Estelle M."/>
            <person name="Feng L."/>
            <person name="Finet C."/>
            <person name="Floyd S.K."/>
            <person name="Frommer W.B."/>
            <person name="Fujita T."/>
            <person name="Gramzow L."/>
            <person name="Gutensohn M."/>
            <person name="Harholt J."/>
            <person name="Hattori M."/>
            <person name="Heyl A."/>
            <person name="Hirai T."/>
            <person name="Hiwatashi Y."/>
            <person name="Ishikawa M."/>
            <person name="Iwata M."/>
            <person name="Karol K.G."/>
            <person name="Koehler B."/>
            <person name="Kolukisaoglu U."/>
            <person name="Kubo M."/>
            <person name="Kurata T."/>
            <person name="Lalonde S."/>
            <person name="Li K."/>
            <person name="Li Y."/>
            <person name="Litt A."/>
            <person name="Lyons E."/>
            <person name="Manning G."/>
            <person name="Maruyama T."/>
            <person name="Michael T.P."/>
            <person name="Mikami K."/>
            <person name="Miyazaki S."/>
            <person name="Morinaga S."/>
            <person name="Murata T."/>
            <person name="Mueller-Roeber B."/>
            <person name="Nelson D.R."/>
            <person name="Obara M."/>
            <person name="Oguri Y."/>
            <person name="Olmstead R.G."/>
            <person name="Onodera N."/>
            <person name="Petersen B.L."/>
            <person name="Pils B."/>
            <person name="Prigge M."/>
            <person name="Rensing S.A."/>
            <person name="Riano-Pachon D.M."/>
            <person name="Roberts A.W."/>
            <person name="Sato Y."/>
            <person name="Scheller H.V."/>
            <person name="Schulz B."/>
            <person name="Schulz C."/>
            <person name="Shakirov E.V."/>
            <person name="Shibagaki N."/>
            <person name="Shinohara N."/>
            <person name="Shippen D.E."/>
            <person name="Soerensen I."/>
            <person name="Sotooka R."/>
            <person name="Sugimoto N."/>
            <person name="Sugita M."/>
            <person name="Sumikawa N."/>
            <person name="Tanurdzic M."/>
            <person name="Theissen G."/>
            <person name="Ulvskov P."/>
            <person name="Wakazuki S."/>
            <person name="Weng J.K."/>
            <person name="Willats W.W."/>
            <person name="Wipf D."/>
            <person name="Wolf P.G."/>
            <person name="Yang L."/>
            <person name="Zimmer A.D."/>
            <person name="Zhu Q."/>
            <person name="Mitros T."/>
            <person name="Hellsten U."/>
            <person name="Loque D."/>
            <person name="Otillar R."/>
            <person name="Salamov A."/>
            <person name="Schmutz J."/>
            <person name="Shapiro H."/>
            <person name="Lindquist E."/>
            <person name="Lucas S."/>
            <person name="Rokhsar D."/>
            <person name="Grigoriev I.V."/>
        </authorList>
    </citation>
    <scope>NUCLEOTIDE SEQUENCE [LARGE SCALE GENOMIC DNA]</scope>
</reference>
<dbReference type="AlphaFoldDB" id="D8QPR2"/>
<dbReference type="GO" id="GO:0043565">
    <property type="term" value="F:sequence-specific DNA binding"/>
    <property type="evidence" value="ECO:0000318"/>
    <property type="project" value="GO_Central"/>
</dbReference>
<dbReference type="EMBL" id="GL377565">
    <property type="protein sequence ID" value="EFJ38323.1"/>
    <property type="molecule type" value="Genomic_DNA"/>
</dbReference>
<keyword evidence="2" id="KW-0804">Transcription</keyword>
<dbReference type="InParanoid" id="D8QPR2"/>